<accession>A0ABW7IZK3</accession>
<dbReference type="EC" id="2.3.-.-" evidence="4"/>
<evidence type="ECO:0000313" key="4">
    <source>
        <dbReference type="EMBL" id="MFH0266319.1"/>
    </source>
</evidence>
<keyword evidence="1 4" id="KW-0808">Transferase</keyword>
<dbReference type="PANTHER" id="PTHR43420">
    <property type="entry name" value="ACETYLTRANSFERASE"/>
    <property type="match status" value="1"/>
</dbReference>
<keyword evidence="5" id="KW-1185">Reference proteome</keyword>
<dbReference type="EMBL" id="JBIHSN010000003">
    <property type="protein sequence ID" value="MFH0266319.1"/>
    <property type="molecule type" value="Genomic_DNA"/>
</dbReference>
<dbReference type="SUPFAM" id="SSF55729">
    <property type="entry name" value="Acyl-CoA N-acyltransferases (Nat)"/>
    <property type="match status" value="1"/>
</dbReference>
<gene>
    <name evidence="4" type="ORF">ACGRQ9_12780</name>
</gene>
<dbReference type="RefSeq" id="WP_089138528.1">
    <property type="nucleotide sequence ID" value="NZ_AP018686.1"/>
</dbReference>
<keyword evidence="2 4" id="KW-0012">Acyltransferase</keyword>
<feature type="domain" description="N-acetyltransferase" evidence="3">
    <location>
        <begin position="1"/>
        <end position="176"/>
    </location>
</feature>
<sequence>MFVREAEFQDYSKIAKLHATSWQQVYQGLLDDDYLKNRVQDEHLAMWQTRLTHPSLNQGVLVLEDDGVLCGFVCLYGNHSFDQGTMIDNLHVNESQRGKGYGKTLLAEAATWAQKHFSDSGIYLEVLEGNTPAKAFYLSLAAQDDGDFIWKAPCGSQVPCHTYCWESPKALLDATT</sequence>
<protein>
    <submittedName>
        <fullName evidence="4">GNAT family N-acetyltransferase</fullName>
        <ecNumber evidence="4">2.3.-.-</ecNumber>
    </submittedName>
</protein>
<dbReference type="PANTHER" id="PTHR43420:SF12">
    <property type="entry name" value="N-ACETYLTRANSFERASE DOMAIN-CONTAINING PROTEIN"/>
    <property type="match status" value="1"/>
</dbReference>
<dbReference type="Gene3D" id="3.40.630.30">
    <property type="match status" value="1"/>
</dbReference>
<dbReference type="Proteomes" id="UP001607151">
    <property type="component" value="Unassembled WGS sequence"/>
</dbReference>
<evidence type="ECO:0000256" key="2">
    <source>
        <dbReference type="ARBA" id="ARBA00023315"/>
    </source>
</evidence>
<proteinExistence type="predicted"/>
<reference evidence="4 5" key="1">
    <citation type="submission" date="2024-10" db="EMBL/GenBank/DDBJ databases">
        <authorList>
            <person name="Yibar A."/>
            <person name="Saticioglu I.B."/>
            <person name="Duman M."/>
            <person name="Ajmi N."/>
            <person name="Gurler F."/>
            <person name="Ay H."/>
            <person name="Onuk E."/>
            <person name="Guler S."/>
            <person name="Romalde J.L."/>
        </authorList>
    </citation>
    <scope>NUCLEOTIDE SEQUENCE [LARGE SCALE GENOMIC DNA]</scope>
    <source>
        <strain evidence="4 5">14-MA-B</strain>
    </source>
</reference>
<dbReference type="InterPro" id="IPR050680">
    <property type="entry name" value="YpeA/RimI_acetyltransf"/>
</dbReference>
<evidence type="ECO:0000313" key="5">
    <source>
        <dbReference type="Proteomes" id="UP001607151"/>
    </source>
</evidence>
<evidence type="ECO:0000259" key="3">
    <source>
        <dbReference type="PROSITE" id="PS51186"/>
    </source>
</evidence>
<dbReference type="GO" id="GO:0016746">
    <property type="term" value="F:acyltransferase activity"/>
    <property type="evidence" value="ECO:0007669"/>
    <property type="project" value="UniProtKB-KW"/>
</dbReference>
<dbReference type="InterPro" id="IPR000182">
    <property type="entry name" value="GNAT_dom"/>
</dbReference>
<dbReference type="PROSITE" id="PS51186">
    <property type="entry name" value="GNAT"/>
    <property type="match status" value="1"/>
</dbReference>
<dbReference type="Pfam" id="PF00583">
    <property type="entry name" value="Acetyltransf_1"/>
    <property type="match status" value="1"/>
</dbReference>
<name>A0ABW7IZK3_9VIBR</name>
<evidence type="ECO:0000256" key="1">
    <source>
        <dbReference type="ARBA" id="ARBA00022679"/>
    </source>
</evidence>
<dbReference type="InterPro" id="IPR016181">
    <property type="entry name" value="Acyl_CoA_acyltransferase"/>
</dbReference>
<comment type="caution">
    <text evidence="4">The sequence shown here is derived from an EMBL/GenBank/DDBJ whole genome shotgun (WGS) entry which is preliminary data.</text>
</comment>
<dbReference type="CDD" id="cd04301">
    <property type="entry name" value="NAT_SF"/>
    <property type="match status" value="1"/>
</dbReference>
<organism evidence="4 5">
    <name type="scientific">Vibrio rumoiensis</name>
    <dbReference type="NCBI Taxonomy" id="76258"/>
    <lineage>
        <taxon>Bacteria</taxon>
        <taxon>Pseudomonadati</taxon>
        <taxon>Pseudomonadota</taxon>
        <taxon>Gammaproteobacteria</taxon>
        <taxon>Vibrionales</taxon>
        <taxon>Vibrionaceae</taxon>
        <taxon>Vibrio</taxon>
    </lineage>
</organism>